<evidence type="ECO:0000313" key="2">
    <source>
        <dbReference type="EMBL" id="MCR1899333.1"/>
    </source>
</evidence>
<evidence type="ECO:0000313" key="3">
    <source>
        <dbReference type="Proteomes" id="UP001205748"/>
    </source>
</evidence>
<dbReference type="SUPFAM" id="SSF51338">
    <property type="entry name" value="Composite domain of metallo-dependent hydrolases"/>
    <property type="match status" value="1"/>
</dbReference>
<keyword evidence="3" id="KW-1185">Reference proteome</keyword>
<reference evidence="2" key="1">
    <citation type="submission" date="2022-07" db="EMBL/GenBank/DDBJ databases">
        <title>Enhanced cultured diversity of the mouse gut microbiota enables custom-made synthetic communities.</title>
        <authorList>
            <person name="Afrizal A."/>
        </authorList>
    </citation>
    <scope>NUCLEOTIDE SEQUENCE</scope>
    <source>
        <strain evidence="2">DSM 28593</strain>
    </source>
</reference>
<feature type="domain" description="Amidohydrolase 3" evidence="1">
    <location>
        <begin position="46"/>
        <end position="199"/>
    </location>
</feature>
<dbReference type="AlphaFoldDB" id="A0AAE3HIP4"/>
<dbReference type="Gene3D" id="2.30.40.10">
    <property type="entry name" value="Urease, subunit C, domain 1"/>
    <property type="match status" value="1"/>
</dbReference>
<name>A0AAE3HIP4_9FIRM</name>
<dbReference type="SUPFAM" id="SSF51556">
    <property type="entry name" value="Metallo-dependent hydrolases"/>
    <property type="match status" value="1"/>
</dbReference>
<dbReference type="GO" id="GO:0005829">
    <property type="term" value="C:cytosol"/>
    <property type="evidence" value="ECO:0007669"/>
    <property type="project" value="TreeGrafter"/>
</dbReference>
<dbReference type="GO" id="GO:0016812">
    <property type="term" value="F:hydrolase activity, acting on carbon-nitrogen (but not peptide) bonds, in cyclic amides"/>
    <property type="evidence" value="ECO:0007669"/>
    <property type="project" value="TreeGrafter"/>
</dbReference>
<dbReference type="Gene3D" id="3.20.20.140">
    <property type="entry name" value="Metal-dependent hydrolases"/>
    <property type="match status" value="2"/>
</dbReference>
<comment type="caution">
    <text evidence="2">The sequence shown here is derived from an EMBL/GenBank/DDBJ whole genome shotgun (WGS) entry which is preliminary data.</text>
</comment>
<gene>
    <name evidence="2" type="ORF">NSA47_10095</name>
</gene>
<organism evidence="2 3">
    <name type="scientific">Irregularibacter muris</name>
    <dbReference type="NCBI Taxonomy" id="1796619"/>
    <lineage>
        <taxon>Bacteria</taxon>
        <taxon>Bacillati</taxon>
        <taxon>Bacillota</taxon>
        <taxon>Clostridia</taxon>
        <taxon>Eubacteriales</taxon>
        <taxon>Eubacteriaceae</taxon>
        <taxon>Irregularibacter</taxon>
    </lineage>
</organism>
<dbReference type="PANTHER" id="PTHR11647:SF1">
    <property type="entry name" value="COLLAPSIN RESPONSE MEDIATOR PROTEIN"/>
    <property type="match status" value="1"/>
</dbReference>
<dbReference type="InterPro" id="IPR032466">
    <property type="entry name" value="Metal_Hydrolase"/>
</dbReference>
<accession>A0AAE3HIP4</accession>
<dbReference type="InterPro" id="IPR011059">
    <property type="entry name" value="Metal-dep_hydrolase_composite"/>
</dbReference>
<dbReference type="InterPro" id="IPR050378">
    <property type="entry name" value="Metallo-dep_Hydrolases_sf"/>
</dbReference>
<protein>
    <submittedName>
        <fullName evidence="2">Amidohydrolase family protein</fullName>
    </submittedName>
</protein>
<feature type="domain" description="Amidohydrolase 3" evidence="1">
    <location>
        <begin position="411"/>
        <end position="519"/>
    </location>
</feature>
<dbReference type="RefSeq" id="WP_257531571.1">
    <property type="nucleotide sequence ID" value="NZ_JANKAS010000008.1"/>
</dbReference>
<evidence type="ECO:0000259" key="1">
    <source>
        <dbReference type="Pfam" id="PF07969"/>
    </source>
</evidence>
<proteinExistence type="predicted"/>
<dbReference type="Pfam" id="PF07969">
    <property type="entry name" value="Amidohydro_3"/>
    <property type="match status" value="2"/>
</dbReference>
<dbReference type="EMBL" id="JANKAS010000008">
    <property type="protein sequence ID" value="MCR1899333.1"/>
    <property type="molecule type" value="Genomic_DNA"/>
</dbReference>
<sequence length="539" mass="59955">MGKYDVLIKKGFIVDGTGKPGFIGDIGIKEDKIVKISPEIQGEAEKVINAQGEMVSPGFIDPHVHFETTALHDGSFEVFLKQGVTTTINGNCGHSVTPLDSANVYEYYYLNGLITEEAKEKYKKEQPSWNTFEGYCNIIREKGININLGLLLGHGTIRWTAMGGSKDRPPTPEEEQDILRYIEEGMEQGALGISTGLSYIPSRYANTEEIIKCAKVVAKHEGVYATHARYYEGYLESTLEAIEIGEKSGARVQVSHLTATSPESFDAVLEASKKGLEIVIDTIPRSTGHCTRKDRLIQFIMAVSSELFDQGVEGVKAALRTPEGRKLVLEDAYIFGNDMNQVFVINTGNAEIEYKSIQEIANEQGIEDPQQVLLDLLADDNDQYTFWLGGPSRKDFPIGPHPKNIQDNPLVMVGTDIIFGEPWDVGSWYELQRRGGFPIFMNMYREGGVAVEEIVRRNTSLAAQQFRIKDRGILQEGMKADIAIIHLDKYHYPSPTEIDYTNPEVNAEGVEYVLVNGKIALEEGNVLKTYAGEVIVNQK</sequence>
<dbReference type="Proteomes" id="UP001205748">
    <property type="component" value="Unassembled WGS sequence"/>
</dbReference>
<dbReference type="PANTHER" id="PTHR11647">
    <property type="entry name" value="HYDRANTOINASE/DIHYDROPYRIMIDINASE FAMILY MEMBER"/>
    <property type="match status" value="1"/>
</dbReference>
<dbReference type="InterPro" id="IPR013108">
    <property type="entry name" value="Amidohydro_3"/>
</dbReference>